<evidence type="ECO:0000256" key="4">
    <source>
        <dbReference type="ARBA" id="ARBA00022989"/>
    </source>
</evidence>
<feature type="transmembrane region" description="Helical" evidence="6">
    <location>
        <begin position="38"/>
        <end position="57"/>
    </location>
</feature>
<dbReference type="AlphaFoldDB" id="A0A1H2J1I6"/>
<accession>A0A1H2J1I6</accession>
<organism evidence="8 9">
    <name type="scientific">Desulfobacula phenolica</name>
    <dbReference type="NCBI Taxonomy" id="90732"/>
    <lineage>
        <taxon>Bacteria</taxon>
        <taxon>Pseudomonadati</taxon>
        <taxon>Thermodesulfobacteriota</taxon>
        <taxon>Desulfobacteria</taxon>
        <taxon>Desulfobacterales</taxon>
        <taxon>Desulfobacteraceae</taxon>
        <taxon>Desulfobacula</taxon>
    </lineage>
</organism>
<protein>
    <submittedName>
        <fullName evidence="8">Phospholipase_D-nuclease N-terminal</fullName>
    </submittedName>
</protein>
<evidence type="ECO:0000256" key="5">
    <source>
        <dbReference type="ARBA" id="ARBA00023136"/>
    </source>
</evidence>
<dbReference type="GO" id="GO:0005886">
    <property type="term" value="C:plasma membrane"/>
    <property type="evidence" value="ECO:0007669"/>
    <property type="project" value="UniProtKB-SubCell"/>
</dbReference>
<gene>
    <name evidence="8" type="ORF">SAMN04487931_11089</name>
</gene>
<proteinExistence type="predicted"/>
<evidence type="ECO:0000313" key="9">
    <source>
        <dbReference type="Proteomes" id="UP000199608"/>
    </source>
</evidence>
<keyword evidence="3 6" id="KW-0812">Transmembrane</keyword>
<name>A0A1H2J1I6_9BACT</name>
<dbReference type="EMBL" id="FNLL01000010">
    <property type="protein sequence ID" value="SDU50259.1"/>
    <property type="molecule type" value="Genomic_DNA"/>
</dbReference>
<evidence type="ECO:0000256" key="1">
    <source>
        <dbReference type="ARBA" id="ARBA00004651"/>
    </source>
</evidence>
<dbReference type="RefSeq" id="WP_092236403.1">
    <property type="nucleotide sequence ID" value="NZ_FNLL01000010.1"/>
</dbReference>
<dbReference type="Pfam" id="PF13396">
    <property type="entry name" value="PLDc_N"/>
    <property type="match status" value="1"/>
</dbReference>
<evidence type="ECO:0000259" key="7">
    <source>
        <dbReference type="Pfam" id="PF13396"/>
    </source>
</evidence>
<keyword evidence="5 6" id="KW-0472">Membrane</keyword>
<evidence type="ECO:0000313" key="8">
    <source>
        <dbReference type="EMBL" id="SDU50259.1"/>
    </source>
</evidence>
<evidence type="ECO:0000256" key="2">
    <source>
        <dbReference type="ARBA" id="ARBA00022475"/>
    </source>
</evidence>
<keyword evidence="4 6" id="KW-1133">Transmembrane helix</keyword>
<feature type="domain" description="Cardiolipin synthase N-terminal" evidence="7">
    <location>
        <begin position="18"/>
        <end position="58"/>
    </location>
</feature>
<reference evidence="9" key="1">
    <citation type="submission" date="2016-10" db="EMBL/GenBank/DDBJ databases">
        <authorList>
            <person name="Varghese N."/>
            <person name="Submissions S."/>
        </authorList>
    </citation>
    <scope>NUCLEOTIDE SEQUENCE [LARGE SCALE GENOMIC DNA]</scope>
    <source>
        <strain evidence="9">DSM 3384</strain>
    </source>
</reference>
<keyword evidence="2" id="KW-1003">Cell membrane</keyword>
<evidence type="ECO:0000256" key="6">
    <source>
        <dbReference type="SAM" id="Phobius"/>
    </source>
</evidence>
<sequence>MDQTILYILLICAISFGLTMLALIDIILKDFGSIKAKIIWHFIAIIPIFGWLIYLIFGFKKGKKKKLV</sequence>
<dbReference type="InterPro" id="IPR027379">
    <property type="entry name" value="CLS_N"/>
</dbReference>
<evidence type="ECO:0000256" key="3">
    <source>
        <dbReference type="ARBA" id="ARBA00022692"/>
    </source>
</evidence>
<feature type="transmembrane region" description="Helical" evidence="6">
    <location>
        <begin position="7"/>
        <end position="26"/>
    </location>
</feature>
<keyword evidence="9" id="KW-1185">Reference proteome</keyword>
<dbReference type="Proteomes" id="UP000199608">
    <property type="component" value="Unassembled WGS sequence"/>
</dbReference>
<comment type="subcellular location">
    <subcellularLocation>
        <location evidence="1">Cell membrane</location>
        <topology evidence="1">Multi-pass membrane protein</topology>
    </subcellularLocation>
</comment>